<dbReference type="EC" id="3.6.4.13" evidence="1"/>
<comment type="caution">
    <text evidence="18">The sequence shown here is derived from an EMBL/GenBank/DDBJ whole genome shotgun (WGS) entry which is preliminary data.</text>
</comment>
<dbReference type="AlphaFoldDB" id="K2MP07"/>
<dbReference type="OrthoDB" id="196131at2759"/>
<dbReference type="GO" id="GO:0016787">
    <property type="term" value="F:hydrolase activity"/>
    <property type="evidence" value="ECO:0007669"/>
    <property type="project" value="UniProtKB-KW"/>
</dbReference>
<dbReference type="PROSITE" id="PS00039">
    <property type="entry name" value="DEAD_ATP_HELICASE"/>
    <property type="match status" value="1"/>
</dbReference>
<feature type="compositionally biased region" description="Basic residues" evidence="14">
    <location>
        <begin position="30"/>
        <end position="39"/>
    </location>
</feature>
<keyword evidence="4" id="KW-0378">Hydrolase</keyword>
<evidence type="ECO:0000256" key="8">
    <source>
        <dbReference type="ARBA" id="ARBA00024352"/>
    </source>
</evidence>
<dbReference type="Pfam" id="PF00271">
    <property type="entry name" value="Helicase_C"/>
    <property type="match status" value="1"/>
</dbReference>
<sequence length="952" mass="106395">MRKRERESSGSSTSSSDSLFSSSSDYRNGTRGRRKHSRQKNKDSESNNNKPKPAAATWEELLAERKALLETRDKEISLLEQRRGARSSSDSYDDDDDDDDDDENVWQHHTGNSGELKGNHNKNNIPNSTLRVDENVVLSDEDFGDDPFGAATSTSSEGEADKGETDGDIEDFRERLLTHVQLTCAAKRVDNVDSTVASVTPAHALQHLKEELLKPVMSTALTVVSATDESHDLMAEIVSAKLPPPPPEDVKRLRKLQYVDHSTIQYPHIRKEFYVAPPDVKDLDADELKRLVAELDGAKLRGRDPPRPMRTWNGSGLPDSVLDLLVREGFEQPFAVQSLGSPALMSGRDLLITAKTGSGKTLAYLLPLIRHCVGQEPCGKGEGPIGLIFVPTRELAVQIAQLTEKLCVAAKLRFVSSYGLTPLADNIRHCKAGCEVMVCTPGRLLDLLTVNGGAVISLRRTSFVVIDEADRMFDSGFMEHVEAFLKNIRPDRQLALISATMPKELKKVIMRHMQDPVEVTVGGKPTPASNVEQRFFFFDEEVYEVEEANRTEDKKFLKLLQILSDEGGTGEHLIIIFAQRKEECDELFARLSACGYRKRIAVLYSGMDPLDREFALEHFAPGNQFILIATGVAERGLDIPYLELVINYTLPDHYEAYVHRIGRTGRAGKKGKAVSFFMRGKDDDLSVELCEGLERAQQQVPEELYERAAKLREKRKEGIVRHNTGFYRGYMKAKKLRFTDRGQEEQFKAAARAAGLEEYLSASSCTDSDLSDDDDDEKEDGIEIVAVQEDGTRGSGGRNEEDSTTLTLYRDGRALALSSQQQQEQQERLASALAYARKTTDSIVDPSSTCARFEAEYPINDLPERIRLRMQSANLLRSVQEETGTTIIRKGVFFDRKYKHSHRLREGVRPLYLLLIGKTVEAVRGAVKKLNEIKEEAQSRIQTKVSALGAEL</sequence>
<comment type="similarity">
    <text evidence="8">Belongs to the DEAD box helicase family. eIF4A subfamily.</text>
</comment>
<keyword evidence="19" id="KW-1185">Reference proteome</keyword>
<keyword evidence="6" id="KW-0067">ATP-binding</keyword>
<dbReference type="InterPro" id="IPR000629">
    <property type="entry name" value="RNA-helicase_DEAD-box_CS"/>
</dbReference>
<accession>K2MP07</accession>
<evidence type="ECO:0000259" key="17">
    <source>
        <dbReference type="PROSITE" id="PS51195"/>
    </source>
</evidence>
<dbReference type="InterPro" id="IPR014014">
    <property type="entry name" value="RNA_helicase_DEAD_Q_motif"/>
</dbReference>
<feature type="short sequence motif" description="Q motif" evidence="13">
    <location>
        <begin position="310"/>
        <end position="338"/>
    </location>
</feature>
<keyword evidence="3" id="KW-0547">Nucleotide-binding</keyword>
<name>K2MP07_TRYCR</name>
<feature type="domain" description="Helicase C-terminal" evidence="16">
    <location>
        <begin position="558"/>
        <end position="708"/>
    </location>
</feature>
<dbReference type="PROSITE" id="PS51195">
    <property type="entry name" value="Q_MOTIF"/>
    <property type="match status" value="1"/>
</dbReference>
<evidence type="ECO:0000256" key="12">
    <source>
        <dbReference type="ARBA" id="ARBA00030297"/>
    </source>
</evidence>
<evidence type="ECO:0000256" key="14">
    <source>
        <dbReference type="SAM" id="MobiDB-lite"/>
    </source>
</evidence>
<dbReference type="FunFam" id="3.40.50.300:FF:006127">
    <property type="entry name" value="ATP-dependent DEAD/H RNA helicase, putative"/>
    <property type="match status" value="1"/>
</dbReference>
<dbReference type="Gene3D" id="3.40.50.300">
    <property type="entry name" value="P-loop containing nucleotide triphosphate hydrolases"/>
    <property type="match status" value="2"/>
</dbReference>
<gene>
    <name evidence="18" type="ORF">MOQ_008897</name>
</gene>
<feature type="region of interest" description="Disordered" evidence="14">
    <location>
        <begin position="785"/>
        <end position="805"/>
    </location>
</feature>
<comment type="subunit">
    <text evidence="11">eIF4F is a multi-subunit complex, the composition of which varies with external and internal environmental conditions. It is composed of at least EIF4A, EIF4E and EIF4G.</text>
</comment>
<keyword evidence="2" id="KW-0396">Initiation factor</keyword>
<evidence type="ECO:0000256" key="3">
    <source>
        <dbReference type="ARBA" id="ARBA00022741"/>
    </source>
</evidence>
<feature type="compositionally biased region" description="Acidic residues" evidence="14">
    <location>
        <begin position="91"/>
        <end position="104"/>
    </location>
</feature>
<proteinExistence type="inferred from homology"/>
<evidence type="ECO:0000259" key="16">
    <source>
        <dbReference type="PROSITE" id="PS51194"/>
    </source>
</evidence>
<feature type="domain" description="DEAD-box RNA helicase Q" evidence="17">
    <location>
        <begin position="310"/>
        <end position="338"/>
    </location>
</feature>
<evidence type="ECO:0000259" key="15">
    <source>
        <dbReference type="PROSITE" id="PS51192"/>
    </source>
</evidence>
<feature type="domain" description="Helicase ATP-binding" evidence="15">
    <location>
        <begin position="341"/>
        <end position="519"/>
    </location>
</feature>
<dbReference type="Proteomes" id="UP000007350">
    <property type="component" value="Unassembled WGS sequence"/>
</dbReference>
<evidence type="ECO:0000256" key="1">
    <source>
        <dbReference type="ARBA" id="ARBA00012552"/>
    </source>
</evidence>
<keyword evidence="5 18" id="KW-0347">Helicase</keyword>
<evidence type="ECO:0000256" key="2">
    <source>
        <dbReference type="ARBA" id="ARBA00022540"/>
    </source>
</evidence>
<dbReference type="SUPFAM" id="SSF52540">
    <property type="entry name" value="P-loop containing nucleoside triphosphate hydrolases"/>
    <property type="match status" value="2"/>
</dbReference>
<comment type="function">
    <text evidence="10">ATP-dependent RNA helicase which is a subunit of the eIF4F complex involved in cap recognition and is required for mRNA binding to ribosome. In the current model of translation initiation, eIF4A unwinds RNA secondary structures in the 5'-UTR of mRNAs which is necessary to allow efficient binding of the small ribosomal subunit, and subsequent scanning for the initiator codon.</text>
</comment>
<protein>
    <recommendedName>
        <fullName evidence="9">Probable eukaryotic initiation factor 4A</fullName>
        <ecNumber evidence="1">3.6.4.13</ecNumber>
    </recommendedName>
    <alternativeName>
        <fullName evidence="12">ATP-dependent RNA helicase eIF4A</fullName>
    </alternativeName>
</protein>
<evidence type="ECO:0000256" key="6">
    <source>
        <dbReference type="ARBA" id="ARBA00022840"/>
    </source>
</evidence>
<evidence type="ECO:0000313" key="18">
    <source>
        <dbReference type="EMBL" id="EKF27384.1"/>
    </source>
</evidence>
<evidence type="ECO:0000256" key="10">
    <source>
        <dbReference type="ARBA" id="ARBA00024769"/>
    </source>
</evidence>
<dbReference type="InterPro" id="IPR014001">
    <property type="entry name" value="Helicase_ATP-bd"/>
</dbReference>
<feature type="region of interest" description="Disordered" evidence="14">
    <location>
        <begin position="1"/>
        <end position="59"/>
    </location>
</feature>
<evidence type="ECO:0000256" key="7">
    <source>
        <dbReference type="ARBA" id="ARBA00022917"/>
    </source>
</evidence>
<evidence type="ECO:0000256" key="9">
    <source>
        <dbReference type="ARBA" id="ARBA00024417"/>
    </source>
</evidence>
<dbReference type="EMBL" id="AHKC01018320">
    <property type="protein sequence ID" value="EKF27384.1"/>
    <property type="molecule type" value="Genomic_DNA"/>
</dbReference>
<reference evidence="18 19" key="1">
    <citation type="journal article" date="2012" name="BMC Genomics">
        <title>Comparative genomic analysis of human infective Trypanosoma cruzi lineages with the bat-restricted subspecies T. cruzi marinkellei.</title>
        <authorList>
            <person name="Franzen O."/>
            <person name="Talavera-Lopez C."/>
            <person name="Ochaya S."/>
            <person name="Butler C.E."/>
            <person name="Messenger L.A."/>
            <person name="Lewis M.D."/>
            <person name="Llewellyn M.S."/>
            <person name="Marinkelle C.J."/>
            <person name="Tyler K.M."/>
            <person name="Miles M.A."/>
            <person name="Andersson B."/>
        </authorList>
    </citation>
    <scope>NUCLEOTIDE SEQUENCE [LARGE SCALE GENOMIC DNA]</scope>
    <source>
        <strain evidence="18 19">B7</strain>
    </source>
</reference>
<dbReference type="GO" id="GO:0003676">
    <property type="term" value="F:nucleic acid binding"/>
    <property type="evidence" value="ECO:0007669"/>
    <property type="project" value="InterPro"/>
</dbReference>
<evidence type="ECO:0000313" key="19">
    <source>
        <dbReference type="Proteomes" id="UP000007350"/>
    </source>
</evidence>
<dbReference type="InterPro" id="IPR027417">
    <property type="entry name" value="P-loop_NTPase"/>
</dbReference>
<dbReference type="InterPro" id="IPR011545">
    <property type="entry name" value="DEAD/DEAH_box_helicase_dom"/>
</dbReference>
<dbReference type="Pfam" id="PF00270">
    <property type="entry name" value="DEAD"/>
    <property type="match status" value="1"/>
</dbReference>
<dbReference type="PANTHER" id="PTHR47958">
    <property type="entry name" value="ATP-DEPENDENT RNA HELICASE DBP3"/>
    <property type="match status" value="1"/>
</dbReference>
<dbReference type="PROSITE" id="PS51192">
    <property type="entry name" value="HELICASE_ATP_BIND_1"/>
    <property type="match status" value="1"/>
</dbReference>
<organism evidence="18 19">
    <name type="scientific">Trypanosoma cruzi marinkellei</name>
    <dbReference type="NCBI Taxonomy" id="85056"/>
    <lineage>
        <taxon>Eukaryota</taxon>
        <taxon>Discoba</taxon>
        <taxon>Euglenozoa</taxon>
        <taxon>Kinetoplastea</taxon>
        <taxon>Metakinetoplastina</taxon>
        <taxon>Trypanosomatida</taxon>
        <taxon>Trypanosomatidae</taxon>
        <taxon>Trypanosoma</taxon>
        <taxon>Schizotrypanum</taxon>
    </lineage>
</organism>
<dbReference type="GO" id="GO:0003743">
    <property type="term" value="F:translation initiation factor activity"/>
    <property type="evidence" value="ECO:0007669"/>
    <property type="project" value="UniProtKB-KW"/>
</dbReference>
<evidence type="ECO:0000256" key="4">
    <source>
        <dbReference type="ARBA" id="ARBA00022801"/>
    </source>
</evidence>
<evidence type="ECO:0000256" key="11">
    <source>
        <dbReference type="ARBA" id="ARBA00025917"/>
    </source>
</evidence>
<dbReference type="PROSITE" id="PS51194">
    <property type="entry name" value="HELICASE_CTER"/>
    <property type="match status" value="1"/>
</dbReference>
<keyword evidence="7" id="KW-0648">Protein biosynthesis</keyword>
<evidence type="ECO:0000256" key="5">
    <source>
        <dbReference type="ARBA" id="ARBA00022806"/>
    </source>
</evidence>
<feature type="region of interest" description="Disordered" evidence="14">
    <location>
        <begin position="140"/>
        <end position="166"/>
    </location>
</feature>
<dbReference type="CDD" id="cd18787">
    <property type="entry name" value="SF2_C_DEAD"/>
    <property type="match status" value="1"/>
</dbReference>
<feature type="compositionally biased region" description="Low complexity" evidence="14">
    <location>
        <begin position="9"/>
        <end position="24"/>
    </location>
</feature>
<dbReference type="SMART" id="SM00490">
    <property type="entry name" value="HELICc"/>
    <property type="match status" value="1"/>
</dbReference>
<dbReference type="GO" id="GO:0005524">
    <property type="term" value="F:ATP binding"/>
    <property type="evidence" value="ECO:0007669"/>
    <property type="project" value="UniProtKB-KW"/>
</dbReference>
<dbReference type="GO" id="GO:0003724">
    <property type="term" value="F:RNA helicase activity"/>
    <property type="evidence" value="ECO:0007669"/>
    <property type="project" value="UniProtKB-EC"/>
</dbReference>
<feature type="region of interest" description="Disordered" evidence="14">
    <location>
        <begin position="76"/>
        <end position="128"/>
    </location>
</feature>
<evidence type="ECO:0000256" key="13">
    <source>
        <dbReference type="PROSITE-ProRule" id="PRU00552"/>
    </source>
</evidence>
<dbReference type="SMART" id="SM00487">
    <property type="entry name" value="DEXDc"/>
    <property type="match status" value="1"/>
</dbReference>
<dbReference type="InterPro" id="IPR001650">
    <property type="entry name" value="Helicase_C-like"/>
</dbReference>